<evidence type="ECO:0000259" key="6">
    <source>
        <dbReference type="Pfam" id="PF08281"/>
    </source>
</evidence>
<keyword evidence="4" id="KW-0804">Transcription</keyword>
<proteinExistence type="inferred from homology"/>
<dbReference type="NCBIfam" id="TIGR02985">
    <property type="entry name" value="Sig70_bacteroi1"/>
    <property type="match status" value="1"/>
</dbReference>
<organism evidence="7 8">
    <name type="scientific">Mariniflexile ostreae</name>
    <dbReference type="NCBI Taxonomy" id="1520892"/>
    <lineage>
        <taxon>Bacteria</taxon>
        <taxon>Pseudomonadati</taxon>
        <taxon>Bacteroidota</taxon>
        <taxon>Flavobacteriia</taxon>
        <taxon>Flavobacteriales</taxon>
        <taxon>Flavobacteriaceae</taxon>
        <taxon>Mariniflexile</taxon>
    </lineage>
</organism>
<name>A0ABV5F881_9FLAO</name>
<sequence length="192" mass="22649">MKKSLKTLSNQHLQTLLKEGSEGAFNEIYNRYWSILYAYAFRIYTEEKICEDIIQEVFIRLWEKGKTTDIINIEGYLFKAIKNKIATHIRDLKFTPAHDHVLQNIAISDTSERNLEYEEFENHVLFEIDKLTPKCKKVFILSRFDQLSNTEISKKLNISIRTVEKHISDALKELKSSLKISYIIGFVMLMFF</sequence>
<dbReference type="Gene3D" id="1.10.10.10">
    <property type="entry name" value="Winged helix-like DNA-binding domain superfamily/Winged helix DNA-binding domain"/>
    <property type="match status" value="1"/>
</dbReference>
<dbReference type="RefSeq" id="WP_379859857.1">
    <property type="nucleotide sequence ID" value="NZ_JBHMFC010000009.1"/>
</dbReference>
<reference evidence="7 8" key="1">
    <citation type="submission" date="2024-09" db="EMBL/GenBank/DDBJ databases">
        <authorList>
            <person name="Sun Q."/>
            <person name="Mori K."/>
        </authorList>
    </citation>
    <scope>NUCLEOTIDE SEQUENCE [LARGE SCALE GENOMIC DNA]</scope>
    <source>
        <strain evidence="7 8">CECT 8622</strain>
    </source>
</reference>
<dbReference type="InterPro" id="IPR039425">
    <property type="entry name" value="RNA_pol_sigma-70-like"/>
</dbReference>
<dbReference type="Proteomes" id="UP001589585">
    <property type="component" value="Unassembled WGS sequence"/>
</dbReference>
<keyword evidence="3" id="KW-0731">Sigma factor</keyword>
<dbReference type="SUPFAM" id="SSF88946">
    <property type="entry name" value="Sigma2 domain of RNA polymerase sigma factors"/>
    <property type="match status" value="1"/>
</dbReference>
<keyword evidence="8" id="KW-1185">Reference proteome</keyword>
<keyword evidence="2" id="KW-0805">Transcription regulation</keyword>
<dbReference type="EMBL" id="JBHMFC010000009">
    <property type="protein sequence ID" value="MFB9055666.1"/>
    <property type="molecule type" value="Genomic_DNA"/>
</dbReference>
<dbReference type="Gene3D" id="1.10.1740.10">
    <property type="match status" value="1"/>
</dbReference>
<protein>
    <submittedName>
        <fullName evidence="7">RNA polymerase sigma-70 factor</fullName>
    </submittedName>
</protein>
<dbReference type="InterPro" id="IPR013325">
    <property type="entry name" value="RNA_pol_sigma_r2"/>
</dbReference>
<dbReference type="InterPro" id="IPR014327">
    <property type="entry name" value="RNA_pol_sigma70_bacteroid"/>
</dbReference>
<evidence type="ECO:0000313" key="8">
    <source>
        <dbReference type="Proteomes" id="UP001589585"/>
    </source>
</evidence>
<dbReference type="PANTHER" id="PTHR43133">
    <property type="entry name" value="RNA POLYMERASE ECF-TYPE SIGMA FACTO"/>
    <property type="match status" value="1"/>
</dbReference>
<evidence type="ECO:0000256" key="2">
    <source>
        <dbReference type="ARBA" id="ARBA00023015"/>
    </source>
</evidence>
<dbReference type="Pfam" id="PF04542">
    <property type="entry name" value="Sigma70_r2"/>
    <property type="match status" value="1"/>
</dbReference>
<dbReference type="Pfam" id="PF08281">
    <property type="entry name" value="Sigma70_r4_2"/>
    <property type="match status" value="1"/>
</dbReference>
<evidence type="ECO:0000259" key="5">
    <source>
        <dbReference type="Pfam" id="PF04542"/>
    </source>
</evidence>
<accession>A0ABV5F881</accession>
<dbReference type="InterPro" id="IPR013249">
    <property type="entry name" value="RNA_pol_sigma70_r4_t2"/>
</dbReference>
<dbReference type="InterPro" id="IPR007627">
    <property type="entry name" value="RNA_pol_sigma70_r2"/>
</dbReference>
<dbReference type="InterPro" id="IPR014284">
    <property type="entry name" value="RNA_pol_sigma-70_dom"/>
</dbReference>
<feature type="domain" description="RNA polymerase sigma-70 region 2" evidence="5">
    <location>
        <begin position="29"/>
        <end position="93"/>
    </location>
</feature>
<dbReference type="PANTHER" id="PTHR43133:SF46">
    <property type="entry name" value="RNA POLYMERASE SIGMA-70 FACTOR ECF SUBFAMILY"/>
    <property type="match status" value="1"/>
</dbReference>
<evidence type="ECO:0000256" key="4">
    <source>
        <dbReference type="ARBA" id="ARBA00023163"/>
    </source>
</evidence>
<gene>
    <name evidence="7" type="ORF">ACFFU9_02835</name>
</gene>
<feature type="domain" description="RNA polymerase sigma factor 70 region 4 type 2" evidence="6">
    <location>
        <begin position="128"/>
        <end position="174"/>
    </location>
</feature>
<evidence type="ECO:0000313" key="7">
    <source>
        <dbReference type="EMBL" id="MFB9055666.1"/>
    </source>
</evidence>
<comment type="similarity">
    <text evidence="1">Belongs to the sigma-70 factor family. ECF subfamily.</text>
</comment>
<dbReference type="NCBIfam" id="TIGR02937">
    <property type="entry name" value="sigma70-ECF"/>
    <property type="match status" value="1"/>
</dbReference>
<dbReference type="InterPro" id="IPR036388">
    <property type="entry name" value="WH-like_DNA-bd_sf"/>
</dbReference>
<comment type="caution">
    <text evidence="7">The sequence shown here is derived from an EMBL/GenBank/DDBJ whole genome shotgun (WGS) entry which is preliminary data.</text>
</comment>
<dbReference type="SUPFAM" id="SSF88659">
    <property type="entry name" value="Sigma3 and sigma4 domains of RNA polymerase sigma factors"/>
    <property type="match status" value="1"/>
</dbReference>
<evidence type="ECO:0000256" key="3">
    <source>
        <dbReference type="ARBA" id="ARBA00023082"/>
    </source>
</evidence>
<dbReference type="InterPro" id="IPR013324">
    <property type="entry name" value="RNA_pol_sigma_r3/r4-like"/>
</dbReference>
<evidence type="ECO:0000256" key="1">
    <source>
        <dbReference type="ARBA" id="ARBA00010641"/>
    </source>
</evidence>